<dbReference type="Proteomes" id="UP000595197">
    <property type="component" value="Chromosome"/>
</dbReference>
<evidence type="ECO:0000313" key="3">
    <source>
        <dbReference type="Proteomes" id="UP000595197"/>
    </source>
</evidence>
<dbReference type="EMBL" id="CP067420">
    <property type="protein sequence ID" value="QQP88661.1"/>
    <property type="molecule type" value="Genomic_DNA"/>
</dbReference>
<sequence length="73" mass="7798">MDKIGTWVTNGIVGVIGLIGLFVASRAADHTFYYMGLVVFVVAVGVIFFSIRRAFDQAGARPRGPGDTAAHEN</sequence>
<feature type="transmembrane region" description="Helical" evidence="1">
    <location>
        <begin position="31"/>
        <end position="51"/>
    </location>
</feature>
<keyword evidence="1" id="KW-0472">Membrane</keyword>
<protein>
    <submittedName>
        <fullName evidence="2">Uncharacterized protein</fullName>
    </submittedName>
</protein>
<evidence type="ECO:0000313" key="2">
    <source>
        <dbReference type="EMBL" id="QQP88661.1"/>
    </source>
</evidence>
<reference evidence="2" key="1">
    <citation type="submission" date="2021-02" db="EMBL/GenBank/DDBJ databases">
        <title>Skermanella TT6 skin isolate.</title>
        <authorList>
            <person name="Lee K."/>
            <person name="Ganzorig M."/>
        </authorList>
    </citation>
    <scope>NUCLEOTIDE SEQUENCE</scope>
    <source>
        <strain evidence="2">TT6</strain>
    </source>
</reference>
<organism evidence="2 3">
    <name type="scientific">Skermanella cutis</name>
    <dbReference type="NCBI Taxonomy" id="2775420"/>
    <lineage>
        <taxon>Bacteria</taxon>
        <taxon>Pseudomonadati</taxon>
        <taxon>Pseudomonadota</taxon>
        <taxon>Alphaproteobacteria</taxon>
        <taxon>Rhodospirillales</taxon>
        <taxon>Azospirillaceae</taxon>
        <taxon>Skermanella</taxon>
    </lineage>
</organism>
<keyword evidence="1" id="KW-1133">Transmembrane helix</keyword>
<dbReference type="RefSeq" id="WP_201073873.1">
    <property type="nucleotide sequence ID" value="NZ_CP067420.1"/>
</dbReference>
<gene>
    <name evidence="2" type="ORF">IGS68_21980</name>
</gene>
<evidence type="ECO:0000256" key="1">
    <source>
        <dbReference type="SAM" id="Phobius"/>
    </source>
</evidence>
<name>A0ABX7B2V4_9PROT</name>
<keyword evidence="1" id="KW-0812">Transmembrane</keyword>
<proteinExistence type="predicted"/>
<accession>A0ABX7B2V4</accession>
<feature type="transmembrane region" description="Helical" evidence="1">
    <location>
        <begin position="7"/>
        <end position="25"/>
    </location>
</feature>
<keyword evidence="3" id="KW-1185">Reference proteome</keyword>